<dbReference type="PANTHER" id="PTHR31635">
    <property type="entry name" value="REVERSE TRANSCRIPTASE DOMAIN-CONTAINING PROTEIN-RELATED"/>
    <property type="match status" value="1"/>
</dbReference>
<reference evidence="2" key="1">
    <citation type="submission" date="2013-09" db="EMBL/GenBank/DDBJ databases">
        <title>Corchorus olitorius genome sequencing.</title>
        <authorList>
            <person name="Alam M."/>
            <person name="Haque M.S."/>
            <person name="Islam M.S."/>
            <person name="Emdad E.M."/>
            <person name="Islam M.M."/>
            <person name="Ahmed B."/>
            <person name="Halim A."/>
            <person name="Hossen Q.M.M."/>
            <person name="Hossain M.Z."/>
            <person name="Ahmed R."/>
            <person name="Khan M.M."/>
            <person name="Islam R."/>
            <person name="Rashid M.M."/>
            <person name="Khan S.A."/>
            <person name="Rahman M.S."/>
            <person name="Alam M."/>
            <person name="Yahiya A.S."/>
            <person name="Khan M.S."/>
            <person name="Azam M.S."/>
            <person name="Haque T."/>
            <person name="Lashkar M.Z.H."/>
            <person name="Akhand A.I."/>
            <person name="Morshed G."/>
            <person name="Roy S."/>
            <person name="Uddin K.S."/>
            <person name="Rabeya T."/>
            <person name="Hossain A.S."/>
            <person name="Chowdhury A."/>
            <person name="Snigdha A.R."/>
            <person name="Mortoza M.S."/>
            <person name="Matin S.A."/>
            <person name="Hoque S.M.E."/>
            <person name="Islam M.K."/>
            <person name="Roy D.K."/>
            <person name="Haider R."/>
            <person name="Moosa M.M."/>
            <person name="Elias S.M."/>
            <person name="Hasan A.M."/>
            <person name="Jahan S."/>
            <person name="Shafiuddin M."/>
            <person name="Mahmood N."/>
            <person name="Shommy N.S."/>
        </authorList>
    </citation>
    <scope>NUCLEOTIDE SEQUENCE [LARGE SCALE GENOMIC DNA]</scope>
    <source>
        <strain evidence="2">cv. O-4</strain>
    </source>
</reference>
<comment type="caution">
    <text evidence="1">The sequence shown here is derived from an EMBL/GenBank/DDBJ whole genome shotgun (WGS) entry which is preliminary data.</text>
</comment>
<dbReference type="PANTHER" id="PTHR31635:SF196">
    <property type="entry name" value="REVERSE TRANSCRIPTASE DOMAIN-CONTAINING PROTEIN-RELATED"/>
    <property type="match status" value="1"/>
</dbReference>
<proteinExistence type="predicted"/>
<keyword evidence="2" id="KW-1185">Reference proteome</keyword>
<dbReference type="AlphaFoldDB" id="A0A1R3IQ96"/>
<protein>
    <recommendedName>
        <fullName evidence="3">Reverse transcriptase</fullName>
    </recommendedName>
</protein>
<dbReference type="OrthoDB" id="1000116at2759"/>
<name>A0A1R3IQ96_9ROSI</name>
<evidence type="ECO:0000313" key="2">
    <source>
        <dbReference type="Proteomes" id="UP000187203"/>
    </source>
</evidence>
<evidence type="ECO:0008006" key="3">
    <source>
        <dbReference type="Google" id="ProtNLM"/>
    </source>
</evidence>
<evidence type="ECO:0000313" key="1">
    <source>
        <dbReference type="EMBL" id="OMO84741.1"/>
    </source>
</evidence>
<gene>
    <name evidence="1" type="ORF">COLO4_21865</name>
</gene>
<dbReference type="Proteomes" id="UP000187203">
    <property type="component" value="Unassembled WGS sequence"/>
</dbReference>
<dbReference type="STRING" id="93759.A0A1R3IQ96"/>
<accession>A0A1R3IQ96</accession>
<sequence>MKKEKRKEYALLLEQEQMHWMQKSRVNWIIHGERNTKFYHTITKKRRIRNRITQVEKTSGVVTEDPKEVEDTFLQAFKECFGEEEAKHEEQIMTYLQDIEIPKLNNDHLDKLNEPFTEEEIRMATFQLGPTKAPGIDGKPAVFYQTYWDIVGDLTSKTALDFLNRGHILKELNKTLIALIPKRKDPSKVSDYRPISLCNGKLAFLDNYYEGYGIQQPLASSHSGMHKYCIISNPYQ</sequence>
<organism evidence="1 2">
    <name type="scientific">Corchorus olitorius</name>
    <dbReference type="NCBI Taxonomy" id="93759"/>
    <lineage>
        <taxon>Eukaryota</taxon>
        <taxon>Viridiplantae</taxon>
        <taxon>Streptophyta</taxon>
        <taxon>Embryophyta</taxon>
        <taxon>Tracheophyta</taxon>
        <taxon>Spermatophyta</taxon>
        <taxon>Magnoliopsida</taxon>
        <taxon>eudicotyledons</taxon>
        <taxon>Gunneridae</taxon>
        <taxon>Pentapetalae</taxon>
        <taxon>rosids</taxon>
        <taxon>malvids</taxon>
        <taxon>Malvales</taxon>
        <taxon>Malvaceae</taxon>
        <taxon>Grewioideae</taxon>
        <taxon>Apeibeae</taxon>
        <taxon>Corchorus</taxon>
    </lineage>
</organism>
<dbReference type="EMBL" id="AWUE01017814">
    <property type="protein sequence ID" value="OMO84741.1"/>
    <property type="molecule type" value="Genomic_DNA"/>
</dbReference>